<dbReference type="Gene3D" id="3.40.50.10130">
    <property type="match status" value="1"/>
</dbReference>
<keyword evidence="6" id="KW-0255">Endonuclease</keyword>
<accession>A0AAN6ZSD2</accession>
<feature type="compositionally biased region" description="Low complexity" evidence="14">
    <location>
        <begin position="245"/>
        <end position="255"/>
    </location>
</feature>
<dbReference type="GO" id="GO:0031573">
    <property type="term" value="P:mitotic intra-S DNA damage checkpoint signaling"/>
    <property type="evidence" value="ECO:0007669"/>
    <property type="project" value="TreeGrafter"/>
</dbReference>
<evidence type="ECO:0000256" key="8">
    <source>
        <dbReference type="ARBA" id="ARBA00022801"/>
    </source>
</evidence>
<reference evidence="16" key="1">
    <citation type="journal article" date="2023" name="Mol. Phylogenet. Evol.">
        <title>Genome-scale phylogeny and comparative genomics of the fungal order Sordariales.</title>
        <authorList>
            <person name="Hensen N."/>
            <person name="Bonometti L."/>
            <person name="Westerberg I."/>
            <person name="Brannstrom I.O."/>
            <person name="Guillou S."/>
            <person name="Cros-Aarteil S."/>
            <person name="Calhoun S."/>
            <person name="Haridas S."/>
            <person name="Kuo A."/>
            <person name="Mondo S."/>
            <person name="Pangilinan J."/>
            <person name="Riley R."/>
            <person name="LaButti K."/>
            <person name="Andreopoulos B."/>
            <person name="Lipzen A."/>
            <person name="Chen C."/>
            <person name="Yan M."/>
            <person name="Daum C."/>
            <person name="Ng V."/>
            <person name="Clum A."/>
            <person name="Steindorff A."/>
            <person name="Ohm R.A."/>
            <person name="Martin F."/>
            <person name="Silar P."/>
            <person name="Natvig D.O."/>
            <person name="Lalanne C."/>
            <person name="Gautier V."/>
            <person name="Ament-Velasquez S.L."/>
            <person name="Kruys A."/>
            <person name="Hutchinson M.I."/>
            <person name="Powell A.J."/>
            <person name="Barry K."/>
            <person name="Miller A.N."/>
            <person name="Grigoriev I.V."/>
            <person name="Debuchy R."/>
            <person name="Gladieux P."/>
            <person name="Hiltunen Thoren M."/>
            <person name="Johannesson H."/>
        </authorList>
    </citation>
    <scope>NUCLEOTIDE SEQUENCE</scope>
    <source>
        <strain evidence="16">CBS 538.74</strain>
    </source>
</reference>
<evidence type="ECO:0000256" key="5">
    <source>
        <dbReference type="ARBA" id="ARBA00022723"/>
    </source>
</evidence>
<gene>
    <name evidence="16" type="ORF">C8A00DRAFT_46426</name>
</gene>
<comment type="subcellular location">
    <subcellularLocation>
        <location evidence="2">Nucleus</location>
    </subcellularLocation>
</comment>
<reference evidence="16" key="2">
    <citation type="submission" date="2023-05" db="EMBL/GenBank/DDBJ databases">
        <authorList>
            <consortium name="Lawrence Berkeley National Laboratory"/>
            <person name="Steindorff A."/>
            <person name="Hensen N."/>
            <person name="Bonometti L."/>
            <person name="Westerberg I."/>
            <person name="Brannstrom I.O."/>
            <person name="Guillou S."/>
            <person name="Cros-Aarteil S."/>
            <person name="Calhoun S."/>
            <person name="Haridas S."/>
            <person name="Kuo A."/>
            <person name="Mondo S."/>
            <person name="Pangilinan J."/>
            <person name="Riley R."/>
            <person name="Labutti K."/>
            <person name="Andreopoulos B."/>
            <person name="Lipzen A."/>
            <person name="Chen C."/>
            <person name="Yanf M."/>
            <person name="Daum C."/>
            <person name="Ng V."/>
            <person name="Clum A."/>
            <person name="Ohm R."/>
            <person name="Martin F."/>
            <person name="Silar P."/>
            <person name="Natvig D."/>
            <person name="Lalanne C."/>
            <person name="Gautier V."/>
            <person name="Ament-Velasquez S.L."/>
            <person name="Kruys A."/>
            <person name="Hutchinson M.I."/>
            <person name="Powell A.J."/>
            <person name="Barry K."/>
            <person name="Miller A.N."/>
            <person name="Grigoriev I.V."/>
            <person name="Debuchy R."/>
            <person name="Gladieux P."/>
            <person name="Thoren M.H."/>
            <person name="Johannesson H."/>
        </authorList>
    </citation>
    <scope>NUCLEOTIDE SEQUENCE</scope>
    <source>
        <strain evidence="16">CBS 538.74</strain>
    </source>
</reference>
<dbReference type="GO" id="GO:0048476">
    <property type="term" value="C:Holliday junction resolvase complex"/>
    <property type="evidence" value="ECO:0007669"/>
    <property type="project" value="InterPro"/>
</dbReference>
<keyword evidence="8" id="KW-0378">Hydrolase</keyword>
<dbReference type="FunFam" id="1.10.150.670:FF:000004">
    <property type="entry name" value="Crossover junction endonuclease EME1"/>
    <property type="match status" value="1"/>
</dbReference>
<dbReference type="GO" id="GO:0003677">
    <property type="term" value="F:DNA binding"/>
    <property type="evidence" value="ECO:0007669"/>
    <property type="project" value="InterPro"/>
</dbReference>
<dbReference type="PANTHER" id="PTHR21077:SF5">
    <property type="entry name" value="CROSSOVER JUNCTION ENDONUCLEASE MMS4"/>
    <property type="match status" value="1"/>
</dbReference>
<evidence type="ECO:0000256" key="7">
    <source>
        <dbReference type="ARBA" id="ARBA00022763"/>
    </source>
</evidence>
<dbReference type="GO" id="GO:0005634">
    <property type="term" value="C:nucleus"/>
    <property type="evidence" value="ECO:0007669"/>
    <property type="project" value="UniProtKB-SubCell"/>
</dbReference>
<dbReference type="InterPro" id="IPR042530">
    <property type="entry name" value="EME1/EME2_C"/>
</dbReference>
<comment type="similarity">
    <text evidence="3">Belongs to the EME1/MMS4 family.</text>
</comment>
<dbReference type="GO" id="GO:0008821">
    <property type="term" value="F:crossover junction DNA endonuclease activity"/>
    <property type="evidence" value="ECO:0007669"/>
    <property type="project" value="TreeGrafter"/>
</dbReference>
<feature type="compositionally biased region" description="Basic and acidic residues" evidence="14">
    <location>
        <begin position="153"/>
        <end position="169"/>
    </location>
</feature>
<keyword evidence="9" id="KW-0460">Magnesium</keyword>
<dbReference type="Proteomes" id="UP001302745">
    <property type="component" value="Unassembled WGS sequence"/>
</dbReference>
<evidence type="ECO:0000313" key="17">
    <source>
        <dbReference type="Proteomes" id="UP001302745"/>
    </source>
</evidence>
<sequence length="735" mass="80773">MPVQVISLLSSSEAGSPPPPPPPPPQRASILDARALDPGHRFPRARSPLGKIDTKTSRSNCPSNAPTNAPTPTEDVWLISDDEPDASGIVRKPGGASINGPAPKRRRLDSYGVNISSPDSGSGPAPATTSVRCSSAALLRPSGPGRPATENTEQPRPKPRVDWLNDRDPFASSSPAGATEKLLPRAINQPARLPSNHLDDDPFSSSPWQPKPKLAKATDRPVIVDDIDPFASSSPGRICPPAKPAQPVAAAAWDPISSSAPLRDTADDERGNPPRSFRRTQSEVIALDDSDNDCRAQLDSDDDEFPDITDLAATKHRFASLPKLPAVPAAATQPRKPKAAGVKANSAEPKKSSLEKAREKEEKAAAREAEKERKRLEKERAKEERVQEKSRAAALAEVNKIRTDKKVSTPEMIVDLPTTLDMNVKLQAETLLRDLDVNSAPWPSPVENVVKWRRRVRSRYNDDLGHWEPIPERIDRENYAMVIVPAAQFVELVLGEADANLESHVHRMKRHFSNDTIIYLIEGLTLWLRKNRNVRNRQFVSAVRSGLEPTDEPPPSSSQAAAGATNPRRRKNNNNSPQTYIDEETIEDSLLQLQVLHNLLIHHTTIPLETARWIAVFTQHISTVPYRRQRDEVNDAGFCMETGQVRTGDGPHDTYVRLLQEIGRVTAPIAYGIAAEFASVPALVRGLEDGGPLRLEKVRKSVNKEGEVSERAVGQAVSRRMYKIFLGRDEASTDI</sequence>
<evidence type="ECO:0000256" key="9">
    <source>
        <dbReference type="ARBA" id="ARBA00022842"/>
    </source>
</evidence>
<feature type="region of interest" description="Disordered" evidence="14">
    <location>
        <begin position="544"/>
        <end position="579"/>
    </location>
</feature>
<evidence type="ECO:0000256" key="4">
    <source>
        <dbReference type="ARBA" id="ARBA00022722"/>
    </source>
</evidence>
<evidence type="ECO:0000256" key="12">
    <source>
        <dbReference type="ARBA" id="ARBA00023242"/>
    </source>
</evidence>
<evidence type="ECO:0000256" key="11">
    <source>
        <dbReference type="ARBA" id="ARBA00023204"/>
    </source>
</evidence>
<keyword evidence="17" id="KW-1185">Reference proteome</keyword>
<dbReference type="GO" id="GO:0046872">
    <property type="term" value="F:metal ion binding"/>
    <property type="evidence" value="ECO:0007669"/>
    <property type="project" value="UniProtKB-KW"/>
</dbReference>
<dbReference type="Gene3D" id="1.10.150.670">
    <property type="entry name" value="Crossover junction endonuclease EME1, DNA-binding domain"/>
    <property type="match status" value="1"/>
</dbReference>
<keyword evidence="13" id="KW-0469">Meiosis</keyword>
<comment type="caution">
    <text evidence="16">The sequence shown here is derived from an EMBL/GenBank/DDBJ whole genome shotgun (WGS) entry which is preliminary data.</text>
</comment>
<proteinExistence type="inferred from homology"/>
<feature type="region of interest" description="Disordered" evidence="14">
    <location>
        <begin position="1"/>
        <end position="306"/>
    </location>
</feature>
<dbReference type="CDD" id="cd20085">
    <property type="entry name" value="XPF_nuclease_Mms4"/>
    <property type="match status" value="1"/>
</dbReference>
<evidence type="ECO:0000259" key="15">
    <source>
        <dbReference type="SMART" id="SM00891"/>
    </source>
</evidence>
<keyword evidence="5" id="KW-0479">Metal-binding</keyword>
<dbReference type="SMART" id="SM00891">
    <property type="entry name" value="ERCC4"/>
    <property type="match status" value="1"/>
</dbReference>
<evidence type="ECO:0000256" key="2">
    <source>
        <dbReference type="ARBA" id="ARBA00004123"/>
    </source>
</evidence>
<feature type="domain" description="ERCC4" evidence="15">
    <location>
        <begin position="411"/>
        <end position="688"/>
    </location>
</feature>
<dbReference type="Pfam" id="PF02732">
    <property type="entry name" value="ERCC4"/>
    <property type="match status" value="1"/>
</dbReference>
<comment type="cofactor">
    <cofactor evidence="1">
        <name>Mg(2+)</name>
        <dbReference type="ChEBI" id="CHEBI:18420"/>
    </cofactor>
</comment>
<evidence type="ECO:0000256" key="1">
    <source>
        <dbReference type="ARBA" id="ARBA00001946"/>
    </source>
</evidence>
<dbReference type="InterPro" id="IPR033310">
    <property type="entry name" value="Mms4/EME1/EME2"/>
</dbReference>
<keyword evidence="12" id="KW-0539">Nucleus</keyword>
<protein>
    <submittedName>
        <fullName evidence="16">ERCC4 domain-containing protein</fullName>
    </submittedName>
</protein>
<evidence type="ECO:0000256" key="10">
    <source>
        <dbReference type="ARBA" id="ARBA00023172"/>
    </source>
</evidence>
<keyword evidence="11" id="KW-0234">DNA repair</keyword>
<dbReference type="GO" id="GO:0000712">
    <property type="term" value="P:resolution of meiotic recombination intermediates"/>
    <property type="evidence" value="ECO:0007669"/>
    <property type="project" value="TreeGrafter"/>
</dbReference>
<dbReference type="InterPro" id="IPR006166">
    <property type="entry name" value="ERCC4_domain"/>
</dbReference>
<evidence type="ECO:0000256" key="14">
    <source>
        <dbReference type="SAM" id="MobiDB-lite"/>
    </source>
</evidence>
<dbReference type="EMBL" id="MU857097">
    <property type="protein sequence ID" value="KAK4150095.1"/>
    <property type="molecule type" value="Genomic_DNA"/>
</dbReference>
<keyword evidence="4" id="KW-0540">Nuclease</keyword>
<feature type="compositionally biased region" description="Low complexity" evidence="14">
    <location>
        <begin position="64"/>
        <end position="73"/>
    </location>
</feature>
<evidence type="ECO:0000256" key="3">
    <source>
        <dbReference type="ARBA" id="ARBA00005313"/>
    </source>
</evidence>
<name>A0AAN6ZSD2_9PEZI</name>
<evidence type="ECO:0000313" key="16">
    <source>
        <dbReference type="EMBL" id="KAK4150095.1"/>
    </source>
</evidence>
<feature type="compositionally biased region" description="Low complexity" evidence="14">
    <location>
        <begin position="116"/>
        <end position="127"/>
    </location>
</feature>
<dbReference type="GO" id="GO:0031297">
    <property type="term" value="P:replication fork processing"/>
    <property type="evidence" value="ECO:0007669"/>
    <property type="project" value="TreeGrafter"/>
</dbReference>
<dbReference type="PANTHER" id="PTHR21077">
    <property type="entry name" value="EME1 PROTEIN"/>
    <property type="match status" value="1"/>
</dbReference>
<feature type="region of interest" description="Disordered" evidence="14">
    <location>
        <begin position="318"/>
        <end position="385"/>
    </location>
</feature>
<evidence type="ECO:0000256" key="6">
    <source>
        <dbReference type="ARBA" id="ARBA00022759"/>
    </source>
</evidence>
<feature type="compositionally biased region" description="Basic and acidic residues" evidence="14">
    <location>
        <begin position="348"/>
        <end position="385"/>
    </location>
</feature>
<organism evidence="16 17">
    <name type="scientific">Chaetomidium leptoderma</name>
    <dbReference type="NCBI Taxonomy" id="669021"/>
    <lineage>
        <taxon>Eukaryota</taxon>
        <taxon>Fungi</taxon>
        <taxon>Dikarya</taxon>
        <taxon>Ascomycota</taxon>
        <taxon>Pezizomycotina</taxon>
        <taxon>Sordariomycetes</taxon>
        <taxon>Sordariomycetidae</taxon>
        <taxon>Sordariales</taxon>
        <taxon>Chaetomiaceae</taxon>
        <taxon>Chaetomidium</taxon>
    </lineage>
</organism>
<keyword evidence="10" id="KW-0233">DNA recombination</keyword>
<dbReference type="InterPro" id="IPR047521">
    <property type="entry name" value="XPF_nuclease_EME1_ascomycetes"/>
</dbReference>
<feature type="compositionally biased region" description="Pro residues" evidence="14">
    <location>
        <begin position="16"/>
        <end position="26"/>
    </location>
</feature>
<keyword evidence="7" id="KW-0227">DNA damage</keyword>
<dbReference type="AlphaFoldDB" id="A0AAN6ZSD2"/>
<dbReference type="GO" id="GO:0006302">
    <property type="term" value="P:double-strand break repair"/>
    <property type="evidence" value="ECO:0007669"/>
    <property type="project" value="TreeGrafter"/>
</dbReference>
<evidence type="ECO:0000256" key="13">
    <source>
        <dbReference type="ARBA" id="ARBA00023254"/>
    </source>
</evidence>